<evidence type="ECO:0000313" key="1">
    <source>
        <dbReference type="EMBL" id="KAE8950449.1"/>
    </source>
</evidence>
<dbReference type="EMBL" id="QXGB01000001">
    <property type="protein sequence ID" value="KAE9238856.1"/>
    <property type="molecule type" value="Genomic_DNA"/>
</dbReference>
<dbReference type="OrthoDB" id="126062at2759"/>
<dbReference type="EMBL" id="QXFZ01000002">
    <property type="protein sequence ID" value="KAE9141626.1"/>
    <property type="molecule type" value="Genomic_DNA"/>
</dbReference>
<dbReference type="EMBL" id="QXGD01000011">
    <property type="protein sequence ID" value="KAE9257966.1"/>
    <property type="molecule type" value="Genomic_DNA"/>
</dbReference>
<dbReference type="EMBL" id="QXGA01000001">
    <property type="protein sequence ID" value="KAE9156070.1"/>
    <property type="molecule type" value="Genomic_DNA"/>
</dbReference>
<reference evidence="8 9" key="1">
    <citation type="submission" date="2018-08" db="EMBL/GenBank/DDBJ databases">
        <title>Genomic investigation of the strawberry pathogen Phytophthora fragariae indicates pathogenicity is determined by transcriptional variation in three key races.</title>
        <authorList>
            <person name="Adams T.M."/>
            <person name="Armitage A.D."/>
            <person name="Sobczyk M.K."/>
            <person name="Bates H.J."/>
            <person name="Dunwell J.M."/>
            <person name="Nellist C.F."/>
            <person name="Harrison R.J."/>
        </authorList>
    </citation>
    <scope>NUCLEOTIDE SEQUENCE [LARGE SCALE GENOMIC DNA]</scope>
    <source>
        <strain evidence="7 10">A4</strain>
        <strain evidence="6 11">BC-1</strain>
        <strain evidence="5 14">BC-23</strain>
        <strain evidence="4 9">NOV-27</strain>
        <strain evidence="3 12">NOV-5</strain>
        <strain evidence="2 13">NOV-71</strain>
        <strain evidence="1 8">NOV-9</strain>
    </source>
</reference>
<dbReference type="Proteomes" id="UP000476176">
    <property type="component" value="Unassembled WGS sequence"/>
</dbReference>
<organism evidence="7 10">
    <name type="scientific">Phytophthora fragariae</name>
    <dbReference type="NCBI Taxonomy" id="53985"/>
    <lineage>
        <taxon>Eukaryota</taxon>
        <taxon>Sar</taxon>
        <taxon>Stramenopiles</taxon>
        <taxon>Oomycota</taxon>
        <taxon>Peronosporomycetes</taxon>
        <taxon>Peronosporales</taxon>
        <taxon>Peronosporaceae</taxon>
        <taxon>Phytophthora</taxon>
    </lineage>
</organism>
<evidence type="ECO:0000313" key="5">
    <source>
        <dbReference type="EMBL" id="KAE9255869.1"/>
    </source>
</evidence>
<evidence type="ECO:0000313" key="14">
    <source>
        <dbReference type="Proteomes" id="UP000476176"/>
    </source>
</evidence>
<dbReference type="Proteomes" id="UP000440367">
    <property type="component" value="Unassembled WGS sequence"/>
</dbReference>
<dbReference type="Proteomes" id="UP000433483">
    <property type="component" value="Unassembled WGS sequence"/>
</dbReference>
<evidence type="ECO:0000313" key="10">
    <source>
        <dbReference type="Proteomes" id="UP000437068"/>
    </source>
</evidence>
<dbReference type="EMBL" id="QXGE01000001">
    <property type="protein sequence ID" value="KAE9331089.1"/>
    <property type="molecule type" value="Genomic_DNA"/>
</dbReference>
<evidence type="ECO:0000313" key="2">
    <source>
        <dbReference type="EMBL" id="KAE9141626.1"/>
    </source>
</evidence>
<evidence type="ECO:0000313" key="4">
    <source>
        <dbReference type="EMBL" id="KAE9238856.1"/>
    </source>
</evidence>
<dbReference type="AlphaFoldDB" id="A0A6A4ESJ4"/>
<dbReference type="EMBL" id="QXGC01000007">
    <property type="protein sequence ID" value="KAE9255869.1"/>
    <property type="molecule type" value="Genomic_DNA"/>
</dbReference>
<evidence type="ECO:0000313" key="12">
    <source>
        <dbReference type="Proteomes" id="UP000440732"/>
    </source>
</evidence>
<proteinExistence type="predicted"/>
<gene>
    <name evidence="7" type="ORF">PF001_g43</name>
    <name evidence="6" type="ORF">PF002_g522</name>
    <name evidence="5" type="ORF">PF004_g399</name>
    <name evidence="4" type="ORF">PF005_g23</name>
    <name evidence="3" type="ORF">PF006_g23</name>
    <name evidence="2" type="ORF">PF007_g111</name>
    <name evidence="1" type="ORF">PF009_g22</name>
</gene>
<evidence type="ECO:0000313" key="9">
    <source>
        <dbReference type="Proteomes" id="UP000433483"/>
    </source>
</evidence>
<evidence type="ECO:0000313" key="8">
    <source>
        <dbReference type="Proteomes" id="UP000429523"/>
    </source>
</evidence>
<sequence length="131" mass="14273">MELATSAGPMMLRNLACLVEDGNKSQGFTLGRPIMTVLSYPANVLLVRARDTKSEWELGDTEQAVVETTAIQLLCQMKTSVRDIALDTMTLEGLVDISSPANQDWNDSNSVHGGGNSQDTILTTENLMHVY</sequence>
<evidence type="ECO:0000313" key="3">
    <source>
        <dbReference type="EMBL" id="KAE9156070.1"/>
    </source>
</evidence>
<evidence type="ECO:0000313" key="13">
    <source>
        <dbReference type="Proteomes" id="UP000441208"/>
    </source>
</evidence>
<evidence type="ECO:0000313" key="11">
    <source>
        <dbReference type="Proteomes" id="UP000440367"/>
    </source>
</evidence>
<dbReference type="Proteomes" id="UP000437068">
    <property type="component" value="Unassembled WGS sequence"/>
</dbReference>
<comment type="caution">
    <text evidence="7">The sequence shown here is derived from an EMBL/GenBank/DDBJ whole genome shotgun (WGS) entry which is preliminary data.</text>
</comment>
<dbReference type="Proteomes" id="UP000440732">
    <property type="component" value="Unassembled WGS sequence"/>
</dbReference>
<evidence type="ECO:0000313" key="7">
    <source>
        <dbReference type="EMBL" id="KAE9331089.1"/>
    </source>
</evidence>
<protein>
    <submittedName>
        <fullName evidence="7">Uncharacterized protein</fullName>
    </submittedName>
</protein>
<dbReference type="EMBL" id="QXGF01000001">
    <property type="protein sequence ID" value="KAE8950449.1"/>
    <property type="molecule type" value="Genomic_DNA"/>
</dbReference>
<accession>A0A6A4ESJ4</accession>
<name>A0A6A4ESJ4_9STRA</name>
<dbReference type="Proteomes" id="UP000429523">
    <property type="component" value="Unassembled WGS sequence"/>
</dbReference>
<keyword evidence="9" id="KW-1185">Reference proteome</keyword>
<dbReference type="Proteomes" id="UP000441208">
    <property type="component" value="Unassembled WGS sequence"/>
</dbReference>
<evidence type="ECO:0000313" key="6">
    <source>
        <dbReference type="EMBL" id="KAE9257966.1"/>
    </source>
</evidence>